<organism evidence="13 14">
    <name type="scientific">Methylobacterium hispanicum</name>
    <dbReference type="NCBI Taxonomy" id="270350"/>
    <lineage>
        <taxon>Bacteria</taxon>
        <taxon>Pseudomonadati</taxon>
        <taxon>Pseudomonadota</taxon>
        <taxon>Alphaproteobacteria</taxon>
        <taxon>Hyphomicrobiales</taxon>
        <taxon>Methylobacteriaceae</taxon>
        <taxon>Methylobacterium</taxon>
    </lineage>
</organism>
<dbReference type="Gene3D" id="1.20.120.1780">
    <property type="entry name" value="UbiA prenyltransferase"/>
    <property type="match status" value="1"/>
</dbReference>
<evidence type="ECO:0000256" key="2">
    <source>
        <dbReference type="ARBA" id="ARBA00004141"/>
    </source>
</evidence>
<comment type="pathway">
    <text evidence="11">Cofactor biosynthesis; ubiquinone biosynthesis.</text>
</comment>
<comment type="similarity">
    <text evidence="3 11">Belongs to the UbiA prenyltransferase family.</text>
</comment>
<dbReference type="CDD" id="cd13959">
    <property type="entry name" value="PT_UbiA_COQ2"/>
    <property type="match status" value="1"/>
</dbReference>
<keyword evidence="4 11" id="KW-1003">Cell membrane</keyword>
<dbReference type="PANTHER" id="PTHR11048:SF28">
    <property type="entry name" value="4-HYDROXYBENZOATE POLYPRENYLTRANSFERASE, MITOCHONDRIAL"/>
    <property type="match status" value="1"/>
</dbReference>
<dbReference type="EC" id="2.5.1.39" evidence="11 12"/>
<dbReference type="Gene3D" id="1.10.357.140">
    <property type="entry name" value="UbiA prenyltransferase"/>
    <property type="match status" value="1"/>
</dbReference>
<keyword evidence="11" id="KW-0460">Magnesium</keyword>
<evidence type="ECO:0000313" key="13">
    <source>
        <dbReference type="EMBL" id="GJD86849.1"/>
    </source>
</evidence>
<dbReference type="PANTHER" id="PTHR11048">
    <property type="entry name" value="PRENYLTRANSFERASES"/>
    <property type="match status" value="1"/>
</dbReference>
<dbReference type="GO" id="GO:0005886">
    <property type="term" value="C:plasma membrane"/>
    <property type="evidence" value="ECO:0007669"/>
    <property type="project" value="UniProtKB-SubCell"/>
</dbReference>
<keyword evidence="8 11" id="KW-0812">Transmembrane</keyword>
<comment type="subcellular location">
    <subcellularLocation>
        <location evidence="11">Cell inner membrane</location>
        <topology evidence="11">Multi-pass membrane protein</topology>
    </subcellularLocation>
    <subcellularLocation>
        <location evidence="2">Membrane</location>
        <topology evidence="2">Multi-pass membrane protein</topology>
    </subcellularLocation>
</comment>
<feature type="transmembrane region" description="Helical" evidence="11">
    <location>
        <begin position="244"/>
        <end position="265"/>
    </location>
</feature>
<keyword evidence="7 11" id="KW-0831">Ubiquinone biosynthesis</keyword>
<evidence type="ECO:0000256" key="3">
    <source>
        <dbReference type="ARBA" id="ARBA00005985"/>
    </source>
</evidence>
<dbReference type="InterPro" id="IPR030470">
    <property type="entry name" value="UbiA_prenylTrfase_CS"/>
</dbReference>
<protein>
    <recommendedName>
        <fullName evidence="11 12">4-hydroxybenzoate octaprenyltransferase</fullName>
        <ecNumber evidence="11 12">2.5.1.39</ecNumber>
    </recommendedName>
    <alternativeName>
        <fullName evidence="11">4-HB polyprenyltransferase</fullName>
    </alternativeName>
</protein>
<keyword evidence="5 11" id="KW-0997">Cell inner membrane</keyword>
<sequence>MRAAHGVSGPADGREAAADGRVADAVAGHWVDRLAPRAARPYLRLARIDRPIGWWLLLLPCWWSAALAATRADHPWPDPWHLALFLVGAVAMRGAGSTYNDIADRDLDAQVERTRSRPLPSGQVRPRAAALFLIAQALVGLAVLLQFNGTAILVGLCSLVPVAIYPFMKRVMPMPQAVLGLAFAWGALMGWVAVFGTLGAPALALYAGSVAWVVGYDTIYAVQDIEDDEIAGIRSSARLFGDRLRLAVGLCYGISALCIALAVRGAGCGPLAYLGVAAFASHLAWQVWSLRERDGRGALTLFRANRGAGLILFAGLAADTVALGWLY</sequence>
<keyword evidence="9 11" id="KW-1133">Transmembrane helix</keyword>
<evidence type="ECO:0000256" key="12">
    <source>
        <dbReference type="NCBIfam" id="TIGR01474"/>
    </source>
</evidence>
<gene>
    <name evidence="11 13" type="primary">ubiA</name>
    <name evidence="13" type="ORF">BHAOGJBA_0346</name>
</gene>
<dbReference type="InterPro" id="IPR039653">
    <property type="entry name" value="Prenyltransferase"/>
</dbReference>
<evidence type="ECO:0000256" key="4">
    <source>
        <dbReference type="ARBA" id="ARBA00022475"/>
    </source>
</evidence>
<comment type="function">
    <text evidence="11">Catalyzes the prenylation of para-hydroxybenzoate (PHB) with an all-trans polyprenyl group. Mediates the second step in the final reaction sequence of ubiquinone-8 (UQ-8) biosynthesis, which is the condensation of the polyisoprenoid side chain with PHB, generating the first membrane-bound Q intermediate 3-octaprenyl-4-hydroxybenzoate.</text>
</comment>
<dbReference type="NCBIfam" id="TIGR01474">
    <property type="entry name" value="ubiA_proteo"/>
    <property type="match status" value="1"/>
</dbReference>
<dbReference type="InterPro" id="IPR044878">
    <property type="entry name" value="UbiA_sf"/>
</dbReference>
<evidence type="ECO:0000256" key="11">
    <source>
        <dbReference type="HAMAP-Rule" id="MF_01635"/>
    </source>
</evidence>
<comment type="catalytic activity">
    <reaction evidence="11">
        <text>all-trans-octaprenyl diphosphate + 4-hydroxybenzoate = 4-hydroxy-3-(all-trans-octaprenyl)benzoate + diphosphate</text>
        <dbReference type="Rhea" id="RHEA:27782"/>
        <dbReference type="ChEBI" id="CHEBI:1617"/>
        <dbReference type="ChEBI" id="CHEBI:17879"/>
        <dbReference type="ChEBI" id="CHEBI:33019"/>
        <dbReference type="ChEBI" id="CHEBI:57711"/>
        <dbReference type="EC" id="2.5.1.39"/>
    </reaction>
</comment>
<reference evidence="13" key="2">
    <citation type="submission" date="2021-08" db="EMBL/GenBank/DDBJ databases">
        <authorList>
            <person name="Tani A."/>
            <person name="Ola A."/>
            <person name="Ogura Y."/>
            <person name="Katsura K."/>
            <person name="Hayashi T."/>
        </authorList>
    </citation>
    <scope>NUCLEOTIDE SEQUENCE</scope>
    <source>
        <strain evidence="13">DSM 16372</strain>
    </source>
</reference>
<evidence type="ECO:0000256" key="7">
    <source>
        <dbReference type="ARBA" id="ARBA00022688"/>
    </source>
</evidence>
<dbReference type="GO" id="GO:0008412">
    <property type="term" value="F:4-hydroxybenzoate polyprenyltransferase activity"/>
    <property type="evidence" value="ECO:0007669"/>
    <property type="project" value="UniProtKB-UniRule"/>
</dbReference>
<dbReference type="FunFam" id="1.20.120.1780:FF:000001">
    <property type="entry name" value="4-hydroxybenzoate octaprenyltransferase"/>
    <property type="match status" value="1"/>
</dbReference>
<dbReference type="AlphaFoldDB" id="A0AAV4ZG02"/>
<proteinExistence type="inferred from homology"/>
<accession>A0AAV4ZG02</accession>
<dbReference type="InterPro" id="IPR000537">
    <property type="entry name" value="UbiA_prenyltransferase"/>
</dbReference>
<evidence type="ECO:0000256" key="6">
    <source>
        <dbReference type="ARBA" id="ARBA00022679"/>
    </source>
</evidence>
<evidence type="ECO:0000313" key="14">
    <source>
        <dbReference type="Proteomes" id="UP001055247"/>
    </source>
</evidence>
<dbReference type="InterPro" id="IPR006370">
    <property type="entry name" value="HB_polyprenyltransferase-like"/>
</dbReference>
<comment type="caution">
    <text evidence="13">The sequence shown here is derived from an EMBL/GenBank/DDBJ whole genome shotgun (WGS) entry which is preliminary data.</text>
</comment>
<feature type="transmembrane region" description="Helical" evidence="11">
    <location>
        <begin position="177"/>
        <end position="198"/>
    </location>
</feature>
<evidence type="ECO:0000256" key="5">
    <source>
        <dbReference type="ARBA" id="ARBA00022519"/>
    </source>
</evidence>
<dbReference type="FunFam" id="1.10.357.140:FF:000008">
    <property type="entry name" value="4-hydroxybenzoate octaprenyltransferase"/>
    <property type="match status" value="1"/>
</dbReference>
<dbReference type="PROSITE" id="PS00943">
    <property type="entry name" value="UBIA"/>
    <property type="match status" value="1"/>
</dbReference>
<evidence type="ECO:0000256" key="10">
    <source>
        <dbReference type="ARBA" id="ARBA00023136"/>
    </source>
</evidence>
<keyword evidence="14" id="KW-1185">Reference proteome</keyword>
<feature type="transmembrane region" description="Helical" evidence="11">
    <location>
        <begin position="308"/>
        <end position="326"/>
    </location>
</feature>
<dbReference type="Pfam" id="PF01040">
    <property type="entry name" value="UbiA"/>
    <property type="match status" value="1"/>
</dbReference>
<feature type="transmembrane region" description="Helical" evidence="11">
    <location>
        <begin position="271"/>
        <end position="288"/>
    </location>
</feature>
<dbReference type="GO" id="GO:0006744">
    <property type="term" value="P:ubiquinone biosynthetic process"/>
    <property type="evidence" value="ECO:0007669"/>
    <property type="project" value="UniProtKB-UniRule"/>
</dbReference>
<reference evidence="13" key="1">
    <citation type="journal article" date="2016" name="Front. Microbiol.">
        <title>Genome Sequence of the Piezophilic, Mesophilic Sulfate-Reducing Bacterium Desulfovibrio indicus J2T.</title>
        <authorList>
            <person name="Cao J."/>
            <person name="Maignien L."/>
            <person name="Shao Z."/>
            <person name="Alain K."/>
            <person name="Jebbar M."/>
        </authorList>
    </citation>
    <scope>NUCLEOTIDE SEQUENCE</scope>
    <source>
        <strain evidence="13">DSM 16372</strain>
    </source>
</reference>
<comment type="cofactor">
    <cofactor evidence="1 11">
        <name>Mg(2+)</name>
        <dbReference type="ChEBI" id="CHEBI:18420"/>
    </cofactor>
</comment>
<evidence type="ECO:0000256" key="9">
    <source>
        <dbReference type="ARBA" id="ARBA00022989"/>
    </source>
</evidence>
<evidence type="ECO:0000256" key="1">
    <source>
        <dbReference type="ARBA" id="ARBA00001946"/>
    </source>
</evidence>
<feature type="transmembrane region" description="Helical" evidence="11">
    <location>
        <begin position="151"/>
        <end position="168"/>
    </location>
</feature>
<evidence type="ECO:0000256" key="8">
    <source>
        <dbReference type="ARBA" id="ARBA00022692"/>
    </source>
</evidence>
<keyword evidence="6 11" id="KW-0808">Transferase</keyword>
<dbReference type="HAMAP" id="MF_01635">
    <property type="entry name" value="UbiA"/>
    <property type="match status" value="1"/>
</dbReference>
<keyword evidence="10 11" id="KW-0472">Membrane</keyword>
<dbReference type="EMBL" id="BPQO01000001">
    <property type="protein sequence ID" value="GJD86849.1"/>
    <property type="molecule type" value="Genomic_DNA"/>
</dbReference>
<name>A0AAV4ZG02_9HYPH</name>
<dbReference type="Proteomes" id="UP001055247">
    <property type="component" value="Unassembled WGS sequence"/>
</dbReference>